<evidence type="ECO:0000256" key="5">
    <source>
        <dbReference type="ARBA" id="ARBA00022989"/>
    </source>
</evidence>
<protein>
    <recommendedName>
        <fullName evidence="14">G-protein coupled receptors family 1 profile domain-containing protein</fullName>
    </recommendedName>
</protein>
<accession>A0AA88NRV9</accession>
<keyword evidence="9" id="KW-0325">Glycoprotein</keyword>
<feature type="transmembrane region" description="Helical" evidence="13">
    <location>
        <begin position="40"/>
        <end position="62"/>
    </location>
</feature>
<proteinExistence type="inferred from homology"/>
<evidence type="ECO:0000256" key="8">
    <source>
        <dbReference type="ARBA" id="ARBA00023170"/>
    </source>
</evidence>
<keyword evidence="6" id="KW-0297">G-protein coupled receptor</keyword>
<evidence type="ECO:0000313" key="16">
    <source>
        <dbReference type="Proteomes" id="UP001187315"/>
    </source>
</evidence>
<dbReference type="InterPro" id="IPR000826">
    <property type="entry name" value="Formyl_rcpt-rel"/>
</dbReference>
<feature type="transmembrane region" description="Helical" evidence="13">
    <location>
        <begin position="285"/>
        <end position="304"/>
    </location>
</feature>
<dbReference type="PANTHER" id="PTHR24225">
    <property type="entry name" value="CHEMOTACTIC RECEPTOR"/>
    <property type="match status" value="1"/>
</dbReference>
<dbReference type="GO" id="GO:0007204">
    <property type="term" value="P:positive regulation of cytosolic calcium ion concentration"/>
    <property type="evidence" value="ECO:0007669"/>
    <property type="project" value="TreeGrafter"/>
</dbReference>
<keyword evidence="5 13" id="KW-1133">Transmembrane helix</keyword>
<evidence type="ECO:0000256" key="6">
    <source>
        <dbReference type="ARBA" id="ARBA00023040"/>
    </source>
</evidence>
<feature type="transmembrane region" description="Helical" evidence="13">
    <location>
        <begin position="110"/>
        <end position="131"/>
    </location>
</feature>
<dbReference type="FunFam" id="1.20.1070.10:FF:000109">
    <property type="entry name" value="Leukotriene B4 receptor"/>
    <property type="match status" value="1"/>
</dbReference>
<keyword evidence="2" id="KW-1003">Cell membrane</keyword>
<feature type="region of interest" description="Disordered" evidence="12">
    <location>
        <begin position="336"/>
        <end position="357"/>
    </location>
</feature>
<evidence type="ECO:0000256" key="4">
    <source>
        <dbReference type="ARBA" id="ARBA00022692"/>
    </source>
</evidence>
<sequence length="419" mass="46806">MALMPTPGLTSSLGIADPTSFSPNNTSNILSSLEGTISGALILSIAFVLGIPGNLFVIWSVVARTQRHSVTATLILNLACADGMLMLLTPFFIIYLLKRSWIFGLAMCKVLYYFCCANMYASIFLITLMSLHRLVAVVWPQHLAAFSTRRTVVRTLVALWILALALAAPVLVFRNIEKNQNDTIVCDCLHSKPEYVVMQYSMETFLGFLLPYSLILISYVQILLRIRRTRFQRRIRSEKLILIIVITFALFWLPYHVVNMLQVAEGLVVSAQQKIHDIRTKLRPFAAAVAFFSSCINPILYTCVGKQYMRRAGLAFMARLFDATGRDLMSRKFQSSVNQQREVGENDALRDKESESTTSVNTSVNIKATLSKELAHTQTLIVRSTEASFSQAAATEAFVATLLFRTSSLTNQTNPSSPF</sequence>
<keyword evidence="3" id="KW-0597">Phosphoprotein</keyword>
<keyword evidence="8" id="KW-0675">Receptor</keyword>
<evidence type="ECO:0000256" key="13">
    <source>
        <dbReference type="SAM" id="Phobius"/>
    </source>
</evidence>
<feature type="compositionally biased region" description="Basic and acidic residues" evidence="12">
    <location>
        <begin position="342"/>
        <end position="355"/>
    </location>
</feature>
<feature type="transmembrane region" description="Helical" evidence="13">
    <location>
        <begin position="240"/>
        <end position="258"/>
    </location>
</feature>
<dbReference type="AlphaFoldDB" id="A0AA88NRV9"/>
<evidence type="ECO:0000256" key="1">
    <source>
        <dbReference type="ARBA" id="ARBA00004651"/>
    </source>
</evidence>
<evidence type="ECO:0000256" key="3">
    <source>
        <dbReference type="ARBA" id="ARBA00022553"/>
    </source>
</evidence>
<comment type="similarity">
    <text evidence="11">Belongs to the chemokine-like receptor (CMKLR) family.</text>
</comment>
<dbReference type="GO" id="GO:0006954">
    <property type="term" value="P:inflammatory response"/>
    <property type="evidence" value="ECO:0007669"/>
    <property type="project" value="TreeGrafter"/>
</dbReference>
<dbReference type="InterPro" id="IPR017452">
    <property type="entry name" value="GPCR_Rhodpsn_7TM"/>
</dbReference>
<dbReference type="GO" id="GO:0004974">
    <property type="term" value="F:leukotriene receptor activity"/>
    <property type="evidence" value="ECO:0007669"/>
    <property type="project" value="InterPro"/>
</dbReference>
<dbReference type="PANTHER" id="PTHR24225:SF72">
    <property type="entry name" value="G-PROTEIN COUPLED RECEPTORS FAMILY 1 PROFILE DOMAIN-CONTAINING PROTEIN-RELATED"/>
    <property type="match status" value="1"/>
</dbReference>
<organism evidence="15 16">
    <name type="scientific">Tachysurus vachellii</name>
    <name type="common">Darkbarbel catfish</name>
    <name type="synonym">Pelteobagrus vachellii</name>
    <dbReference type="NCBI Taxonomy" id="175792"/>
    <lineage>
        <taxon>Eukaryota</taxon>
        <taxon>Metazoa</taxon>
        <taxon>Chordata</taxon>
        <taxon>Craniata</taxon>
        <taxon>Vertebrata</taxon>
        <taxon>Euteleostomi</taxon>
        <taxon>Actinopterygii</taxon>
        <taxon>Neopterygii</taxon>
        <taxon>Teleostei</taxon>
        <taxon>Ostariophysi</taxon>
        <taxon>Siluriformes</taxon>
        <taxon>Bagridae</taxon>
        <taxon>Tachysurus</taxon>
    </lineage>
</organism>
<dbReference type="GO" id="GO:0005886">
    <property type="term" value="C:plasma membrane"/>
    <property type="evidence" value="ECO:0007669"/>
    <property type="project" value="UniProtKB-SubCell"/>
</dbReference>
<comment type="subcellular location">
    <subcellularLocation>
        <location evidence="1">Cell membrane</location>
        <topology evidence="1">Multi-pass membrane protein</topology>
    </subcellularLocation>
</comment>
<dbReference type="Gene3D" id="1.20.1070.10">
    <property type="entry name" value="Rhodopsin 7-helix transmembrane proteins"/>
    <property type="match status" value="1"/>
</dbReference>
<comment type="caution">
    <text evidence="15">The sequence shown here is derived from an EMBL/GenBank/DDBJ whole genome shotgun (WGS) entry which is preliminary data.</text>
</comment>
<evidence type="ECO:0000259" key="14">
    <source>
        <dbReference type="PROSITE" id="PS50262"/>
    </source>
</evidence>
<keyword evidence="16" id="KW-1185">Reference proteome</keyword>
<feature type="domain" description="G-protein coupled receptors family 1 profile" evidence="14">
    <location>
        <begin position="53"/>
        <end position="301"/>
    </location>
</feature>
<evidence type="ECO:0000256" key="12">
    <source>
        <dbReference type="SAM" id="MobiDB-lite"/>
    </source>
</evidence>
<feature type="transmembrane region" description="Helical" evidence="13">
    <location>
        <begin position="74"/>
        <end position="98"/>
    </location>
</feature>
<dbReference type="Proteomes" id="UP001187315">
    <property type="component" value="Unassembled WGS sequence"/>
</dbReference>
<dbReference type="InterPro" id="IPR000276">
    <property type="entry name" value="GPCR_Rhodpsn"/>
</dbReference>
<gene>
    <name evidence="15" type="ORF">Q7C36_001893</name>
</gene>
<keyword evidence="4 13" id="KW-0812">Transmembrane</keyword>
<evidence type="ECO:0000256" key="11">
    <source>
        <dbReference type="ARBA" id="ARBA00025736"/>
    </source>
</evidence>
<feature type="transmembrane region" description="Helical" evidence="13">
    <location>
        <begin position="152"/>
        <end position="173"/>
    </location>
</feature>
<dbReference type="GO" id="GO:0004875">
    <property type="term" value="F:complement receptor activity"/>
    <property type="evidence" value="ECO:0007669"/>
    <property type="project" value="TreeGrafter"/>
</dbReference>
<dbReference type="InterPro" id="IPR003981">
    <property type="entry name" value="Leukotriene_B4_rcpt"/>
</dbReference>
<dbReference type="PRINTS" id="PR01476">
    <property type="entry name" value="LTBRECEPTOR"/>
</dbReference>
<evidence type="ECO:0000256" key="7">
    <source>
        <dbReference type="ARBA" id="ARBA00023136"/>
    </source>
</evidence>
<name>A0AA88NRV9_TACVA</name>
<dbReference type="GO" id="GO:0007200">
    <property type="term" value="P:phospholipase C-activating G protein-coupled receptor signaling pathway"/>
    <property type="evidence" value="ECO:0007669"/>
    <property type="project" value="TreeGrafter"/>
</dbReference>
<evidence type="ECO:0000313" key="15">
    <source>
        <dbReference type="EMBL" id="KAK2865837.1"/>
    </source>
</evidence>
<dbReference type="Pfam" id="PF00001">
    <property type="entry name" value="7tm_1"/>
    <property type="match status" value="1"/>
</dbReference>
<dbReference type="SUPFAM" id="SSF81321">
    <property type="entry name" value="Family A G protein-coupled receptor-like"/>
    <property type="match status" value="1"/>
</dbReference>
<keyword evidence="10" id="KW-0807">Transducer</keyword>
<reference evidence="15" key="1">
    <citation type="submission" date="2023-08" db="EMBL/GenBank/DDBJ databases">
        <title>Pelteobagrus vachellii genome.</title>
        <authorList>
            <person name="Liu H."/>
        </authorList>
    </citation>
    <scope>NUCLEOTIDE SEQUENCE</scope>
    <source>
        <strain evidence="15">PRFRI_2022a</strain>
        <tissue evidence="15">Muscle</tissue>
    </source>
</reference>
<feature type="transmembrane region" description="Helical" evidence="13">
    <location>
        <begin position="205"/>
        <end position="224"/>
    </location>
</feature>
<dbReference type="EMBL" id="JAVHJS010000002">
    <property type="protein sequence ID" value="KAK2865837.1"/>
    <property type="molecule type" value="Genomic_DNA"/>
</dbReference>
<evidence type="ECO:0000256" key="9">
    <source>
        <dbReference type="ARBA" id="ARBA00023180"/>
    </source>
</evidence>
<keyword evidence="7 13" id="KW-0472">Membrane</keyword>
<dbReference type="PROSITE" id="PS50262">
    <property type="entry name" value="G_PROTEIN_RECEP_F1_2"/>
    <property type="match status" value="1"/>
</dbReference>
<dbReference type="PRINTS" id="PR00237">
    <property type="entry name" value="GPCRRHODOPSN"/>
</dbReference>
<evidence type="ECO:0000256" key="2">
    <source>
        <dbReference type="ARBA" id="ARBA00022475"/>
    </source>
</evidence>
<evidence type="ECO:0000256" key="10">
    <source>
        <dbReference type="ARBA" id="ARBA00023224"/>
    </source>
</evidence>